<dbReference type="EMBL" id="LRBV02000005">
    <property type="status" value="NOT_ANNOTATED_CDS"/>
    <property type="molecule type" value="Genomic_DNA"/>
</dbReference>
<dbReference type="GO" id="GO:0005811">
    <property type="term" value="C:lipid droplet"/>
    <property type="evidence" value="ECO:0007669"/>
    <property type="project" value="InterPro"/>
</dbReference>
<proteinExistence type="inferred from homology"/>
<evidence type="ECO:0000313" key="3">
    <source>
        <dbReference type="Proteomes" id="UP000594261"/>
    </source>
</evidence>
<dbReference type="GO" id="GO:0031559">
    <property type="term" value="F:oxidosqualene cyclase activity"/>
    <property type="evidence" value="ECO:0007669"/>
    <property type="project" value="UniProtKB-ARBA"/>
</dbReference>
<dbReference type="Gene3D" id="1.50.10.20">
    <property type="match status" value="1"/>
</dbReference>
<keyword evidence="3" id="KW-1185">Reference proteome</keyword>
<name>A0A7N2LVZ2_QUELO</name>
<dbReference type="PANTHER" id="PTHR11764:SF20">
    <property type="entry name" value="LANOSTEROL SYNTHASE"/>
    <property type="match status" value="1"/>
</dbReference>
<dbReference type="AlphaFoldDB" id="A0A7N2LVZ2"/>
<evidence type="ECO:0000256" key="1">
    <source>
        <dbReference type="ARBA" id="ARBA00009755"/>
    </source>
</evidence>
<comment type="similarity">
    <text evidence="1">Belongs to the terpene cyclase/mutase family.</text>
</comment>
<reference evidence="2" key="2">
    <citation type="submission" date="2021-01" db="UniProtKB">
        <authorList>
            <consortium name="EnsemblPlants"/>
        </authorList>
    </citation>
    <scope>IDENTIFICATION</scope>
</reference>
<dbReference type="Proteomes" id="UP000594261">
    <property type="component" value="Chromosome 5"/>
</dbReference>
<accession>A0A7N2LVZ2</accession>
<dbReference type="PANTHER" id="PTHR11764">
    <property type="entry name" value="TERPENE CYCLASE/MUTASE FAMILY MEMBER"/>
    <property type="match status" value="1"/>
</dbReference>
<dbReference type="EnsemblPlants" id="QL05p085907:mrna">
    <property type="protein sequence ID" value="QL05p085907:mrna"/>
    <property type="gene ID" value="QL05p085907"/>
</dbReference>
<dbReference type="SUPFAM" id="SSF48239">
    <property type="entry name" value="Terpenoid cyclases/Protein prenyltransferases"/>
    <property type="match status" value="1"/>
</dbReference>
<sequence>MLPLCRLIYMPLYGRREKALKVTLEHIHYEDQNSRYLCIGAAEKVLCLLACWVEDPNSEAYMFHLARLKDYFRIAEDGLKIQGISSQTWITSFAVQAIVSSGFNEEYRHSLLKST</sequence>
<organism evidence="2 3">
    <name type="scientific">Quercus lobata</name>
    <name type="common">Valley oak</name>
    <dbReference type="NCBI Taxonomy" id="97700"/>
    <lineage>
        <taxon>Eukaryota</taxon>
        <taxon>Viridiplantae</taxon>
        <taxon>Streptophyta</taxon>
        <taxon>Embryophyta</taxon>
        <taxon>Tracheophyta</taxon>
        <taxon>Spermatophyta</taxon>
        <taxon>Magnoliopsida</taxon>
        <taxon>eudicotyledons</taxon>
        <taxon>Gunneridae</taxon>
        <taxon>Pentapetalae</taxon>
        <taxon>rosids</taxon>
        <taxon>fabids</taxon>
        <taxon>Fagales</taxon>
        <taxon>Fagaceae</taxon>
        <taxon>Quercus</taxon>
    </lineage>
</organism>
<evidence type="ECO:0000313" key="2">
    <source>
        <dbReference type="EnsemblPlants" id="QL05p085907:mrna"/>
    </source>
</evidence>
<dbReference type="InterPro" id="IPR018333">
    <property type="entry name" value="Squalene_cyclase"/>
</dbReference>
<dbReference type="Gramene" id="QL05p085907:mrna">
    <property type="protein sequence ID" value="QL05p085907:mrna"/>
    <property type="gene ID" value="QL05p085907"/>
</dbReference>
<reference evidence="2 3" key="1">
    <citation type="journal article" date="2016" name="G3 (Bethesda)">
        <title>First Draft Assembly and Annotation of the Genome of a California Endemic Oak Quercus lobata Nee (Fagaceae).</title>
        <authorList>
            <person name="Sork V.L."/>
            <person name="Fitz-Gibbon S.T."/>
            <person name="Puiu D."/>
            <person name="Crepeau M."/>
            <person name="Gugger P.F."/>
            <person name="Sherman R."/>
            <person name="Stevens K."/>
            <person name="Langley C.H."/>
            <person name="Pellegrini M."/>
            <person name="Salzberg S.L."/>
        </authorList>
    </citation>
    <scope>NUCLEOTIDE SEQUENCE [LARGE SCALE GENOMIC DNA]</scope>
    <source>
        <strain evidence="2 3">cv. SW786</strain>
    </source>
</reference>
<dbReference type="OMA" id="WITSFAV"/>
<dbReference type="InterPro" id="IPR008930">
    <property type="entry name" value="Terpenoid_cyclase/PrenylTrfase"/>
</dbReference>
<protein>
    <submittedName>
        <fullName evidence="2">Uncharacterized protein</fullName>
    </submittedName>
</protein>
<dbReference type="InParanoid" id="A0A7N2LVZ2"/>
<dbReference type="GO" id="GO:0016104">
    <property type="term" value="P:triterpenoid biosynthetic process"/>
    <property type="evidence" value="ECO:0007669"/>
    <property type="project" value="InterPro"/>
</dbReference>